<name>A0A8H4QFF0_9AGAR</name>
<comment type="caution">
    <text evidence="3">The sequence shown here is derived from an EMBL/GenBank/DDBJ whole genome shotgun (WGS) entry which is preliminary data.</text>
</comment>
<feature type="compositionally biased region" description="Low complexity" evidence="1">
    <location>
        <begin position="130"/>
        <end position="139"/>
    </location>
</feature>
<dbReference type="Proteomes" id="UP000521872">
    <property type="component" value="Unassembled WGS sequence"/>
</dbReference>
<keyword evidence="2" id="KW-0812">Transmembrane</keyword>
<feature type="transmembrane region" description="Helical" evidence="2">
    <location>
        <begin position="87"/>
        <end position="104"/>
    </location>
</feature>
<feature type="region of interest" description="Disordered" evidence="1">
    <location>
        <begin position="130"/>
        <end position="151"/>
    </location>
</feature>
<accession>A0A8H4QFF0</accession>
<evidence type="ECO:0000313" key="3">
    <source>
        <dbReference type="EMBL" id="KAF4609998.1"/>
    </source>
</evidence>
<organism evidence="3 4">
    <name type="scientific">Agrocybe pediades</name>
    <dbReference type="NCBI Taxonomy" id="84607"/>
    <lineage>
        <taxon>Eukaryota</taxon>
        <taxon>Fungi</taxon>
        <taxon>Dikarya</taxon>
        <taxon>Basidiomycota</taxon>
        <taxon>Agaricomycotina</taxon>
        <taxon>Agaricomycetes</taxon>
        <taxon>Agaricomycetidae</taxon>
        <taxon>Agaricales</taxon>
        <taxon>Agaricineae</taxon>
        <taxon>Strophariaceae</taxon>
        <taxon>Agrocybe</taxon>
    </lineage>
</organism>
<gene>
    <name evidence="3" type="ORF">D9613_010507</name>
</gene>
<keyword evidence="2" id="KW-0472">Membrane</keyword>
<feature type="transmembrane region" description="Helical" evidence="2">
    <location>
        <begin position="47"/>
        <end position="67"/>
    </location>
</feature>
<evidence type="ECO:0000256" key="1">
    <source>
        <dbReference type="SAM" id="MobiDB-lite"/>
    </source>
</evidence>
<proteinExistence type="predicted"/>
<sequence>MGIKNEAIHGVDTFLGTYKTTAVGDFFPRLRLRRAYHTMPSMQAKSMLFSILPALLVFRVIASDVAVEATAEHGTRNPTLKLEDEPWRLPWLVLLFAFVLTASVSSSSIRMHHHPSPSSDDYYLRTPREASASDSDSSFPGPPPCSPVSPPPSYSATLYSPPLSPHMRFLRTSMYLYASDYARM</sequence>
<reference evidence="3 4" key="1">
    <citation type="submission" date="2019-12" db="EMBL/GenBank/DDBJ databases">
        <authorList>
            <person name="Floudas D."/>
            <person name="Bentzer J."/>
            <person name="Ahren D."/>
            <person name="Johansson T."/>
            <person name="Persson P."/>
            <person name="Tunlid A."/>
        </authorList>
    </citation>
    <scope>NUCLEOTIDE SEQUENCE [LARGE SCALE GENOMIC DNA]</scope>
    <source>
        <strain evidence="3 4">CBS 102.39</strain>
    </source>
</reference>
<dbReference type="EMBL" id="JAACJL010000059">
    <property type="protein sequence ID" value="KAF4609998.1"/>
    <property type="molecule type" value="Genomic_DNA"/>
</dbReference>
<keyword evidence="4" id="KW-1185">Reference proteome</keyword>
<protein>
    <submittedName>
        <fullName evidence="3">Uncharacterized protein</fullName>
    </submittedName>
</protein>
<evidence type="ECO:0000313" key="4">
    <source>
        <dbReference type="Proteomes" id="UP000521872"/>
    </source>
</evidence>
<feature type="compositionally biased region" description="Pro residues" evidence="1">
    <location>
        <begin position="140"/>
        <end position="151"/>
    </location>
</feature>
<keyword evidence="2" id="KW-1133">Transmembrane helix</keyword>
<dbReference type="AlphaFoldDB" id="A0A8H4QFF0"/>
<evidence type="ECO:0000256" key="2">
    <source>
        <dbReference type="SAM" id="Phobius"/>
    </source>
</evidence>